<name>J9AAV4_WUCBA</name>
<protein>
    <submittedName>
        <fullName evidence="1">Uncharacterized protein</fullName>
    </submittedName>
</protein>
<comment type="caution">
    <text evidence="1">The sequence shown here is derived from an EMBL/GenBank/DDBJ whole genome shotgun (WGS) entry which is preliminary data.</text>
</comment>
<evidence type="ECO:0000313" key="1">
    <source>
        <dbReference type="EMBL" id="EJW71070.1"/>
    </source>
</evidence>
<dbReference type="Proteomes" id="UP000004810">
    <property type="component" value="Unassembled WGS sequence"/>
</dbReference>
<proteinExistence type="predicted"/>
<dbReference type="AlphaFoldDB" id="J9AAV4"/>
<accession>J9AAV4</accession>
<organism evidence="1 2">
    <name type="scientific">Wuchereria bancrofti</name>
    <dbReference type="NCBI Taxonomy" id="6293"/>
    <lineage>
        <taxon>Eukaryota</taxon>
        <taxon>Metazoa</taxon>
        <taxon>Ecdysozoa</taxon>
        <taxon>Nematoda</taxon>
        <taxon>Chromadorea</taxon>
        <taxon>Rhabditida</taxon>
        <taxon>Spirurina</taxon>
        <taxon>Spiruromorpha</taxon>
        <taxon>Filarioidea</taxon>
        <taxon>Onchocercidae</taxon>
        <taxon>Wuchereria</taxon>
    </lineage>
</organism>
<reference evidence="2" key="1">
    <citation type="submission" date="2012-08" db="EMBL/GenBank/DDBJ databases">
        <title>The Genome Sequence of Wuchereria bancrofti.</title>
        <authorList>
            <person name="Nutman T.B."/>
            <person name="Fink D.L."/>
            <person name="Russ C."/>
            <person name="Young S."/>
            <person name="Zeng Q."/>
            <person name="Koehrsen M."/>
            <person name="Alvarado L."/>
            <person name="Berlin A."/>
            <person name="Chapman S.B."/>
            <person name="Chen Z."/>
            <person name="Freedman E."/>
            <person name="Gellesch M."/>
            <person name="Goldberg J."/>
            <person name="Griggs A."/>
            <person name="Gujja S."/>
            <person name="Heilman E.R."/>
            <person name="Heiman D."/>
            <person name="Hepburn T."/>
            <person name="Howarth C."/>
            <person name="Jen D."/>
            <person name="Larson L."/>
            <person name="Lewis B."/>
            <person name="Mehta T."/>
            <person name="Park D."/>
            <person name="Pearson M."/>
            <person name="Roberts A."/>
            <person name="Saif S."/>
            <person name="Shea T."/>
            <person name="Shenoy N."/>
            <person name="Sisk P."/>
            <person name="Stolte C."/>
            <person name="Sykes S."/>
            <person name="Walk T."/>
            <person name="White J."/>
            <person name="Yandava C."/>
            <person name="Haas B."/>
            <person name="Henn M.R."/>
            <person name="Nusbaum C."/>
            <person name="Birren B."/>
        </authorList>
    </citation>
    <scope>NUCLEOTIDE SEQUENCE [LARGE SCALE GENOMIC DNA]</scope>
    <source>
        <strain evidence="2">NA</strain>
    </source>
</reference>
<dbReference type="EMBL" id="ADBV01019605">
    <property type="protein sequence ID" value="EJW71070.1"/>
    <property type="molecule type" value="Genomic_DNA"/>
</dbReference>
<evidence type="ECO:0000313" key="2">
    <source>
        <dbReference type="Proteomes" id="UP000004810"/>
    </source>
</evidence>
<gene>
    <name evidence="1" type="ORF">WUBG_18023</name>
</gene>
<sequence>MRKNYDVTVIDLVSSIKSAFNRKEMMVWKQGLGFLQIKRLLSILEKL</sequence>